<keyword evidence="4" id="KW-0378">Hydrolase</keyword>
<reference evidence="4 5" key="1">
    <citation type="submission" date="2006-03" db="EMBL/GenBank/DDBJ databases">
        <authorList>
            <person name="Giovannoni S.J."/>
            <person name="Cho J.-C."/>
            <person name="Ferriera S."/>
            <person name="Johnson J."/>
            <person name="Kravitz S."/>
            <person name="Halpern A."/>
            <person name="Remington K."/>
            <person name="Beeson K."/>
            <person name="Tran B."/>
            <person name="Rogers Y.-H."/>
            <person name="Friedman R."/>
            <person name="Venter J.C."/>
        </authorList>
    </citation>
    <scope>NUCLEOTIDE SEQUENCE [LARGE SCALE GENOMIC DNA]</scope>
    <source>
        <strain evidence="4 5">HTCC2207</strain>
    </source>
</reference>
<dbReference type="GO" id="GO:0016603">
    <property type="term" value="F:glutaminyl-peptide cyclotransferase activity"/>
    <property type="evidence" value="ECO:0007669"/>
    <property type="project" value="TreeGrafter"/>
</dbReference>
<keyword evidence="4" id="KW-0645">Protease</keyword>
<dbReference type="GO" id="GO:0004177">
    <property type="term" value="F:aminopeptidase activity"/>
    <property type="evidence" value="ECO:0007669"/>
    <property type="project" value="UniProtKB-KW"/>
</dbReference>
<dbReference type="InterPro" id="IPR007484">
    <property type="entry name" value="Peptidase_M28"/>
</dbReference>
<dbReference type="SUPFAM" id="SSF53187">
    <property type="entry name" value="Zn-dependent exopeptidases"/>
    <property type="match status" value="1"/>
</dbReference>
<proteinExistence type="predicted"/>
<keyword evidence="1" id="KW-0808">Transferase</keyword>
<evidence type="ECO:0000256" key="1">
    <source>
        <dbReference type="ARBA" id="ARBA00022679"/>
    </source>
</evidence>
<keyword evidence="4" id="KW-0031">Aminopeptidase</keyword>
<gene>
    <name evidence="4" type="ORF">GB2207_04019</name>
</gene>
<dbReference type="EMBL" id="AAPI01000005">
    <property type="protein sequence ID" value="EAS46774.1"/>
    <property type="molecule type" value="Genomic_DNA"/>
</dbReference>
<evidence type="ECO:0000313" key="5">
    <source>
        <dbReference type="Proteomes" id="UP000005555"/>
    </source>
</evidence>
<dbReference type="Pfam" id="PF04389">
    <property type="entry name" value="Peptidase_M28"/>
    <property type="match status" value="1"/>
</dbReference>
<dbReference type="AlphaFoldDB" id="Q1YR34"/>
<dbReference type="HOGENOM" id="CLU_045003_2_0_6"/>
<keyword evidence="5" id="KW-1185">Reference proteome</keyword>
<dbReference type="InterPro" id="IPR040234">
    <property type="entry name" value="QC/QCL"/>
</dbReference>
<dbReference type="Gene3D" id="3.40.630.10">
    <property type="entry name" value="Zn peptidases"/>
    <property type="match status" value="1"/>
</dbReference>
<dbReference type="GO" id="GO:0008270">
    <property type="term" value="F:zinc ion binding"/>
    <property type="evidence" value="ECO:0007669"/>
    <property type="project" value="TreeGrafter"/>
</dbReference>
<dbReference type="eggNOG" id="COG2234">
    <property type="taxonomic scope" value="Bacteria"/>
</dbReference>
<protein>
    <submittedName>
        <fullName evidence="4">Leucine aminopeptidase</fullName>
    </submittedName>
</protein>
<name>Q1YR34_9GAMM</name>
<dbReference type="STRING" id="314287.GB2207_04019"/>
<dbReference type="Proteomes" id="UP000005555">
    <property type="component" value="Unassembled WGS sequence"/>
</dbReference>
<dbReference type="PANTHER" id="PTHR12283">
    <property type="entry name" value="GLUTAMINYL-PEPTIDE CYCLOTRANSFERASE"/>
    <property type="match status" value="1"/>
</dbReference>
<keyword evidence="2" id="KW-0012">Acyltransferase</keyword>
<dbReference type="PANTHER" id="PTHR12283:SF6">
    <property type="entry name" value="GLUTAMINYL-PEPTIDE CYCLOTRANSFERASE-RELATED"/>
    <property type="match status" value="1"/>
</dbReference>
<comment type="caution">
    <text evidence="4">The sequence shown here is derived from an EMBL/GenBank/DDBJ whole genome shotgun (WGS) entry which is preliminary data.</text>
</comment>
<organism evidence="4 5">
    <name type="scientific">gamma proteobacterium HTCC2207</name>
    <dbReference type="NCBI Taxonomy" id="314287"/>
    <lineage>
        <taxon>Bacteria</taxon>
        <taxon>Pseudomonadati</taxon>
        <taxon>Pseudomonadota</taxon>
        <taxon>Gammaproteobacteria</taxon>
        <taxon>Cellvibrionales</taxon>
        <taxon>Porticoccaceae</taxon>
        <taxon>SAR92 clade</taxon>
    </lineage>
</organism>
<sequence>MSLFTLPALAFGQPDKQPFDGQLAMEHIAQQVSFGPRTADYAGKQKTLTYIQQLLEPEADQVLVQSFKSYGLVGNNLWASFYGTDSKQTNHRRIMLAAHWDTRPIAEHDSVPAKRAEPVIGANDGASGVAVLLEIARLLSEKRAPATIDLVFFDLEDMGNIDNLPFSIGATEFVRKNPFYRPNAGVVVDMVCDRELEIPLERFSRDGAKDLQDQIWRIARSQGATAFKDRKGTYIEDDHLPFLRAGLDVVNLIHWPFPKSWHTSGDTIDQCSADSLQQVGRVIAEFIYLKREPL</sequence>
<feature type="domain" description="Peptidase M28" evidence="3">
    <location>
        <begin position="88"/>
        <end position="286"/>
    </location>
</feature>
<evidence type="ECO:0000259" key="3">
    <source>
        <dbReference type="Pfam" id="PF04389"/>
    </source>
</evidence>
<evidence type="ECO:0000256" key="2">
    <source>
        <dbReference type="ARBA" id="ARBA00023315"/>
    </source>
</evidence>
<evidence type="ECO:0000313" key="4">
    <source>
        <dbReference type="EMBL" id="EAS46774.1"/>
    </source>
</evidence>
<accession>Q1YR34</accession>